<evidence type="ECO:0000256" key="1">
    <source>
        <dbReference type="SAM" id="MobiDB-lite"/>
    </source>
</evidence>
<feature type="region of interest" description="Disordered" evidence="1">
    <location>
        <begin position="35"/>
        <end position="55"/>
    </location>
</feature>
<evidence type="ECO:0000313" key="2">
    <source>
        <dbReference type="EMBL" id="EEZ98335.1"/>
    </source>
</evidence>
<proteinExistence type="predicted"/>
<protein>
    <submittedName>
        <fullName evidence="2">Uncharacterized protein</fullName>
    </submittedName>
</protein>
<sequence length="55" mass="6492">MDGYTMVDKLKALFKRAHPILRFIWMHWKSKANQDERALGDTGEREKATQNRTSN</sequence>
<name>D6WD43_TRICA</name>
<dbReference type="AlphaFoldDB" id="D6WD43"/>
<keyword evidence="3" id="KW-1185">Reference proteome</keyword>
<reference evidence="2 3" key="2">
    <citation type="journal article" date="2010" name="Nucleic Acids Res.">
        <title>BeetleBase in 2010: revisions to provide comprehensive genomic information for Tribolium castaneum.</title>
        <authorList>
            <person name="Kim H.S."/>
            <person name="Murphy T."/>
            <person name="Xia J."/>
            <person name="Caragea D."/>
            <person name="Park Y."/>
            <person name="Beeman R.W."/>
            <person name="Lorenzen M.D."/>
            <person name="Butcher S."/>
            <person name="Manak J.R."/>
            <person name="Brown S.J."/>
        </authorList>
    </citation>
    <scope>GENOME REANNOTATION</scope>
    <source>
        <strain evidence="2 3">Georgia GA2</strain>
    </source>
</reference>
<evidence type="ECO:0000313" key="3">
    <source>
        <dbReference type="Proteomes" id="UP000007266"/>
    </source>
</evidence>
<organism evidence="2 3">
    <name type="scientific">Tribolium castaneum</name>
    <name type="common">Red flour beetle</name>
    <dbReference type="NCBI Taxonomy" id="7070"/>
    <lineage>
        <taxon>Eukaryota</taxon>
        <taxon>Metazoa</taxon>
        <taxon>Ecdysozoa</taxon>
        <taxon>Arthropoda</taxon>
        <taxon>Hexapoda</taxon>
        <taxon>Insecta</taxon>
        <taxon>Pterygota</taxon>
        <taxon>Neoptera</taxon>
        <taxon>Endopterygota</taxon>
        <taxon>Coleoptera</taxon>
        <taxon>Polyphaga</taxon>
        <taxon>Cucujiformia</taxon>
        <taxon>Tenebrionidae</taxon>
        <taxon>Tenebrionidae incertae sedis</taxon>
        <taxon>Tribolium</taxon>
    </lineage>
</organism>
<reference evidence="2 3" key="1">
    <citation type="journal article" date="2008" name="Nature">
        <title>The genome of the model beetle and pest Tribolium castaneum.</title>
        <authorList>
            <consortium name="Tribolium Genome Sequencing Consortium"/>
            <person name="Richards S."/>
            <person name="Gibbs R.A."/>
            <person name="Weinstock G.M."/>
            <person name="Brown S.J."/>
            <person name="Denell R."/>
            <person name="Beeman R.W."/>
            <person name="Gibbs R."/>
            <person name="Beeman R.W."/>
            <person name="Brown S.J."/>
            <person name="Bucher G."/>
            <person name="Friedrich M."/>
            <person name="Grimmelikhuijzen C.J."/>
            <person name="Klingler M."/>
            <person name="Lorenzen M."/>
            <person name="Richards S."/>
            <person name="Roth S."/>
            <person name="Schroder R."/>
            <person name="Tautz D."/>
            <person name="Zdobnov E.M."/>
            <person name="Muzny D."/>
            <person name="Gibbs R.A."/>
            <person name="Weinstock G.M."/>
            <person name="Attaway T."/>
            <person name="Bell S."/>
            <person name="Buhay C.J."/>
            <person name="Chandrabose M.N."/>
            <person name="Chavez D."/>
            <person name="Clerk-Blankenburg K.P."/>
            <person name="Cree A."/>
            <person name="Dao M."/>
            <person name="Davis C."/>
            <person name="Chacko J."/>
            <person name="Dinh H."/>
            <person name="Dugan-Rocha S."/>
            <person name="Fowler G."/>
            <person name="Garner T.T."/>
            <person name="Garnes J."/>
            <person name="Gnirke A."/>
            <person name="Hawes A."/>
            <person name="Hernandez J."/>
            <person name="Hines S."/>
            <person name="Holder M."/>
            <person name="Hume J."/>
            <person name="Jhangiani S.N."/>
            <person name="Joshi V."/>
            <person name="Khan Z.M."/>
            <person name="Jackson L."/>
            <person name="Kovar C."/>
            <person name="Kowis A."/>
            <person name="Lee S."/>
            <person name="Lewis L.R."/>
            <person name="Margolis J."/>
            <person name="Morgan M."/>
            <person name="Nazareth L.V."/>
            <person name="Nguyen N."/>
            <person name="Okwuonu G."/>
            <person name="Parker D."/>
            <person name="Richards S."/>
            <person name="Ruiz S.J."/>
            <person name="Santibanez J."/>
            <person name="Savard J."/>
            <person name="Scherer S.E."/>
            <person name="Schneider B."/>
            <person name="Sodergren E."/>
            <person name="Tautz D."/>
            <person name="Vattahil S."/>
            <person name="Villasana D."/>
            <person name="White C.S."/>
            <person name="Wright R."/>
            <person name="Park Y."/>
            <person name="Beeman R.W."/>
            <person name="Lord J."/>
            <person name="Oppert B."/>
            <person name="Lorenzen M."/>
            <person name="Brown S."/>
            <person name="Wang L."/>
            <person name="Savard J."/>
            <person name="Tautz D."/>
            <person name="Richards S."/>
            <person name="Weinstock G."/>
            <person name="Gibbs R.A."/>
            <person name="Liu Y."/>
            <person name="Worley K."/>
            <person name="Weinstock G."/>
            <person name="Elsik C.G."/>
            <person name="Reese J.T."/>
            <person name="Elhaik E."/>
            <person name="Landan G."/>
            <person name="Graur D."/>
            <person name="Arensburger P."/>
            <person name="Atkinson P."/>
            <person name="Beeman R.W."/>
            <person name="Beidler J."/>
            <person name="Brown S.J."/>
            <person name="Demuth J.P."/>
            <person name="Drury D.W."/>
            <person name="Du Y.Z."/>
            <person name="Fujiwara H."/>
            <person name="Lorenzen M."/>
            <person name="Maselli V."/>
            <person name="Osanai M."/>
            <person name="Park Y."/>
            <person name="Robertson H.M."/>
            <person name="Tu Z."/>
            <person name="Wang J.J."/>
            <person name="Wang S."/>
            <person name="Richards S."/>
            <person name="Song H."/>
            <person name="Zhang L."/>
            <person name="Sodergren E."/>
            <person name="Werner D."/>
            <person name="Stanke M."/>
            <person name="Morgenstern B."/>
            <person name="Solovyev V."/>
            <person name="Kosarev P."/>
            <person name="Brown G."/>
            <person name="Chen H.C."/>
            <person name="Ermolaeva O."/>
            <person name="Hlavina W."/>
            <person name="Kapustin Y."/>
            <person name="Kiryutin B."/>
            <person name="Kitts P."/>
            <person name="Maglott D."/>
            <person name="Pruitt K."/>
            <person name="Sapojnikov V."/>
            <person name="Souvorov A."/>
            <person name="Mackey A.J."/>
            <person name="Waterhouse R.M."/>
            <person name="Wyder S."/>
            <person name="Zdobnov E.M."/>
            <person name="Zdobnov E.M."/>
            <person name="Wyder S."/>
            <person name="Kriventseva E.V."/>
            <person name="Kadowaki T."/>
            <person name="Bork P."/>
            <person name="Aranda M."/>
            <person name="Bao R."/>
            <person name="Beermann A."/>
            <person name="Berns N."/>
            <person name="Bolognesi R."/>
            <person name="Bonneton F."/>
            <person name="Bopp D."/>
            <person name="Brown S.J."/>
            <person name="Bucher G."/>
            <person name="Butts T."/>
            <person name="Chaumot A."/>
            <person name="Denell R.E."/>
            <person name="Ferrier D.E."/>
            <person name="Friedrich M."/>
            <person name="Gordon C.M."/>
            <person name="Jindra M."/>
            <person name="Klingler M."/>
            <person name="Lan Q."/>
            <person name="Lattorff H.M."/>
            <person name="Laudet V."/>
            <person name="von Levetsow C."/>
            <person name="Liu Z."/>
            <person name="Lutz R."/>
            <person name="Lynch J.A."/>
            <person name="da Fonseca R.N."/>
            <person name="Posnien N."/>
            <person name="Reuter R."/>
            <person name="Roth S."/>
            <person name="Savard J."/>
            <person name="Schinko J.B."/>
            <person name="Schmitt C."/>
            <person name="Schoppmeier M."/>
            <person name="Schroder R."/>
            <person name="Shippy T.D."/>
            <person name="Simonnet F."/>
            <person name="Marques-Souza H."/>
            <person name="Tautz D."/>
            <person name="Tomoyasu Y."/>
            <person name="Trauner J."/>
            <person name="Van der Zee M."/>
            <person name="Vervoort M."/>
            <person name="Wittkopp N."/>
            <person name="Wimmer E.A."/>
            <person name="Yang X."/>
            <person name="Jones A.K."/>
            <person name="Sattelle D.B."/>
            <person name="Ebert P.R."/>
            <person name="Nelson D."/>
            <person name="Scott J.G."/>
            <person name="Beeman R.W."/>
            <person name="Muthukrishnan S."/>
            <person name="Kramer K.J."/>
            <person name="Arakane Y."/>
            <person name="Beeman R.W."/>
            <person name="Zhu Q."/>
            <person name="Hogenkamp D."/>
            <person name="Dixit R."/>
            <person name="Oppert B."/>
            <person name="Jiang H."/>
            <person name="Zou Z."/>
            <person name="Marshall J."/>
            <person name="Elpidina E."/>
            <person name="Vinokurov K."/>
            <person name="Oppert C."/>
            <person name="Zou Z."/>
            <person name="Evans J."/>
            <person name="Lu Z."/>
            <person name="Zhao P."/>
            <person name="Sumathipala N."/>
            <person name="Altincicek B."/>
            <person name="Vilcinskas A."/>
            <person name="Williams M."/>
            <person name="Hultmark D."/>
            <person name="Hetru C."/>
            <person name="Jiang H."/>
            <person name="Grimmelikhuijzen C.J."/>
            <person name="Hauser F."/>
            <person name="Cazzamali G."/>
            <person name="Williamson M."/>
            <person name="Park Y."/>
            <person name="Li B."/>
            <person name="Tanaka Y."/>
            <person name="Predel R."/>
            <person name="Neupert S."/>
            <person name="Schachtner J."/>
            <person name="Verleyen P."/>
            <person name="Raible F."/>
            <person name="Bork P."/>
            <person name="Friedrich M."/>
            <person name="Walden K.K."/>
            <person name="Robertson H.M."/>
            <person name="Angeli S."/>
            <person name="Foret S."/>
            <person name="Bucher G."/>
            <person name="Schuetz S."/>
            <person name="Maleszka R."/>
            <person name="Wimmer E.A."/>
            <person name="Beeman R.W."/>
            <person name="Lorenzen M."/>
            <person name="Tomoyasu Y."/>
            <person name="Miller S.C."/>
            <person name="Grossmann D."/>
            <person name="Bucher G."/>
        </authorList>
    </citation>
    <scope>NUCLEOTIDE SEQUENCE [LARGE SCALE GENOMIC DNA]</scope>
    <source>
        <strain evidence="2 3">Georgia GA2</strain>
    </source>
</reference>
<dbReference type="PhylomeDB" id="D6WD43"/>
<dbReference type="HOGENOM" id="CLU_205501_0_0_1"/>
<dbReference type="EMBL" id="KQ971312">
    <property type="protein sequence ID" value="EEZ98335.1"/>
    <property type="molecule type" value="Genomic_DNA"/>
</dbReference>
<gene>
    <name evidence="2" type="primary">GLEAN_00789</name>
    <name evidence="2" type="ORF">TcasGA2_TC000789</name>
</gene>
<feature type="compositionally biased region" description="Basic and acidic residues" evidence="1">
    <location>
        <begin position="35"/>
        <end position="49"/>
    </location>
</feature>
<accession>D6WD43</accession>
<dbReference type="Proteomes" id="UP000007266">
    <property type="component" value="Linkage group 2"/>
</dbReference>